<organism evidence="2 3">
    <name type="scientific">Candidatus Microbacterium phytovorans</name>
    <dbReference type="NCBI Taxonomy" id="3121374"/>
    <lineage>
        <taxon>Bacteria</taxon>
        <taxon>Bacillati</taxon>
        <taxon>Actinomycetota</taxon>
        <taxon>Actinomycetes</taxon>
        <taxon>Micrococcales</taxon>
        <taxon>Microbacteriaceae</taxon>
        <taxon>Microbacterium</taxon>
    </lineage>
</organism>
<dbReference type="InterPro" id="IPR021903">
    <property type="entry name" value="DUF3515"/>
</dbReference>
<dbReference type="EMBL" id="CP119321">
    <property type="protein sequence ID" value="WEK14570.1"/>
    <property type="molecule type" value="Genomic_DNA"/>
</dbReference>
<dbReference type="Proteomes" id="UP001213972">
    <property type="component" value="Chromosome"/>
</dbReference>
<feature type="chain" id="PRO_5042579029" evidence="1">
    <location>
        <begin position="34"/>
        <end position="165"/>
    </location>
</feature>
<protein>
    <submittedName>
        <fullName evidence="2">DUF3515 family protein</fullName>
    </submittedName>
</protein>
<name>A0AAJ6B3T7_9MICO</name>
<dbReference type="Pfam" id="PF12028">
    <property type="entry name" value="DUF3515"/>
    <property type="match status" value="1"/>
</dbReference>
<evidence type="ECO:0000256" key="1">
    <source>
        <dbReference type="SAM" id="SignalP"/>
    </source>
</evidence>
<feature type="signal peptide" evidence="1">
    <location>
        <begin position="1"/>
        <end position="33"/>
    </location>
</feature>
<sequence>MTPTRRSPVRAVRRSVAACGAAMLLASLLSACATTVSLQPAPAADSPDCAAVTVRLPATVDGQPRVWTDAQATGAWGAPSSVILTCGLEPPGPSTLQCQSVGGVDWLIDDSEAPRYRFTTFGRVPAVEVYLDYDVVSGNDVLSALSGAVGMLPSTDLECVDRPTD</sequence>
<dbReference type="PROSITE" id="PS51257">
    <property type="entry name" value="PROKAR_LIPOPROTEIN"/>
    <property type="match status" value="1"/>
</dbReference>
<accession>A0AAJ6B3T7</accession>
<dbReference type="AlphaFoldDB" id="A0AAJ6B3T7"/>
<evidence type="ECO:0000313" key="3">
    <source>
        <dbReference type="Proteomes" id="UP001213972"/>
    </source>
</evidence>
<proteinExistence type="predicted"/>
<reference evidence="2" key="1">
    <citation type="submission" date="2023-03" db="EMBL/GenBank/DDBJ databases">
        <title>Andean soil-derived lignocellulolytic bacterial consortium as a source of novel taxa and putative plastic-active enzymes.</title>
        <authorList>
            <person name="Diaz-Garcia L."/>
            <person name="Chuvochina M."/>
            <person name="Feuerriegel G."/>
            <person name="Bunk B."/>
            <person name="Sproer C."/>
            <person name="Streit W.R."/>
            <person name="Rodriguez L.M."/>
            <person name="Overmann J."/>
            <person name="Jimenez D.J."/>
        </authorList>
    </citation>
    <scope>NUCLEOTIDE SEQUENCE</scope>
    <source>
        <strain evidence="2">MAG 4610</strain>
    </source>
</reference>
<keyword evidence="1" id="KW-0732">Signal</keyword>
<evidence type="ECO:0000313" key="2">
    <source>
        <dbReference type="EMBL" id="WEK14570.1"/>
    </source>
</evidence>
<gene>
    <name evidence="2" type="ORF">P0Y48_05030</name>
</gene>